<dbReference type="Proteomes" id="UP001165079">
    <property type="component" value="Unassembled WGS sequence"/>
</dbReference>
<accession>A0A9W6SLK6</accession>
<dbReference type="EMBL" id="BSTX01000002">
    <property type="protein sequence ID" value="GLZ78238.1"/>
    <property type="molecule type" value="Genomic_DNA"/>
</dbReference>
<gene>
    <name evidence="2" type="ORF">Afil01_30450</name>
</gene>
<dbReference type="PANTHER" id="PTHR43792">
    <property type="entry name" value="GNAT FAMILY, PUTATIVE (AFU_ORTHOLOGUE AFUA_3G00765)-RELATED-RELATED"/>
    <property type="match status" value="1"/>
</dbReference>
<feature type="domain" description="N-acetyltransferase" evidence="1">
    <location>
        <begin position="19"/>
        <end position="176"/>
    </location>
</feature>
<name>A0A9W6SLK6_9ACTN</name>
<dbReference type="AlphaFoldDB" id="A0A9W6SLK6"/>
<dbReference type="InterPro" id="IPR016181">
    <property type="entry name" value="Acyl_CoA_acyltransferase"/>
</dbReference>
<keyword evidence="3" id="KW-1185">Reference proteome</keyword>
<dbReference type="InterPro" id="IPR000182">
    <property type="entry name" value="GNAT_dom"/>
</dbReference>
<dbReference type="Pfam" id="PF13302">
    <property type="entry name" value="Acetyltransf_3"/>
    <property type="match status" value="1"/>
</dbReference>
<sequence length="176" mass="18702">MHRPGMIKSMTVRLVTGPLTLRPWTASDAPAVLAAYTDPSVAAWSTEPVTDPAHAEAWIHARVNGWADGSRASFAVTDTESGQILGQVGLRLADGEAEVGYWTLPAARGRGVASTALDALAGWALDALDLTRITLIHSVDNPASCRVAERGGFPLALQLEPTERWPAPGHLHVRKA</sequence>
<protein>
    <recommendedName>
        <fullName evidence="1">N-acetyltransferase domain-containing protein</fullName>
    </recommendedName>
</protein>
<proteinExistence type="predicted"/>
<dbReference type="PROSITE" id="PS51186">
    <property type="entry name" value="GNAT"/>
    <property type="match status" value="1"/>
</dbReference>
<dbReference type="Gene3D" id="3.40.630.30">
    <property type="match status" value="1"/>
</dbReference>
<comment type="caution">
    <text evidence="2">The sequence shown here is derived from an EMBL/GenBank/DDBJ whole genome shotgun (WGS) entry which is preliminary data.</text>
</comment>
<evidence type="ECO:0000313" key="3">
    <source>
        <dbReference type="Proteomes" id="UP001165079"/>
    </source>
</evidence>
<organism evidence="2 3">
    <name type="scientific">Actinorhabdospora filicis</name>
    <dbReference type="NCBI Taxonomy" id="1785913"/>
    <lineage>
        <taxon>Bacteria</taxon>
        <taxon>Bacillati</taxon>
        <taxon>Actinomycetota</taxon>
        <taxon>Actinomycetes</taxon>
        <taxon>Micromonosporales</taxon>
        <taxon>Micromonosporaceae</taxon>
        <taxon>Actinorhabdospora</taxon>
    </lineage>
</organism>
<evidence type="ECO:0000259" key="1">
    <source>
        <dbReference type="PROSITE" id="PS51186"/>
    </source>
</evidence>
<dbReference type="GO" id="GO:0016747">
    <property type="term" value="F:acyltransferase activity, transferring groups other than amino-acyl groups"/>
    <property type="evidence" value="ECO:0007669"/>
    <property type="project" value="InterPro"/>
</dbReference>
<evidence type="ECO:0000313" key="2">
    <source>
        <dbReference type="EMBL" id="GLZ78238.1"/>
    </source>
</evidence>
<dbReference type="SUPFAM" id="SSF55729">
    <property type="entry name" value="Acyl-CoA N-acyltransferases (Nat)"/>
    <property type="match status" value="1"/>
</dbReference>
<dbReference type="InterPro" id="IPR051531">
    <property type="entry name" value="N-acetyltransferase"/>
</dbReference>
<reference evidence="2" key="1">
    <citation type="submission" date="2023-03" db="EMBL/GenBank/DDBJ databases">
        <title>Actinorhabdospora filicis NBRC 111898.</title>
        <authorList>
            <person name="Ichikawa N."/>
            <person name="Sato H."/>
            <person name="Tonouchi N."/>
        </authorList>
    </citation>
    <scope>NUCLEOTIDE SEQUENCE</scope>
    <source>
        <strain evidence="2">NBRC 111898</strain>
    </source>
</reference>
<dbReference type="CDD" id="cd04301">
    <property type="entry name" value="NAT_SF"/>
    <property type="match status" value="1"/>
</dbReference>